<dbReference type="AlphaFoldDB" id="A0A0F9SDJ7"/>
<gene>
    <name evidence="2" type="ORF">LCGC14_0467050</name>
</gene>
<reference evidence="2" key="1">
    <citation type="journal article" date="2015" name="Nature">
        <title>Complex archaea that bridge the gap between prokaryotes and eukaryotes.</title>
        <authorList>
            <person name="Spang A."/>
            <person name="Saw J.H."/>
            <person name="Jorgensen S.L."/>
            <person name="Zaremba-Niedzwiedzka K."/>
            <person name="Martijn J."/>
            <person name="Lind A.E."/>
            <person name="van Eijk R."/>
            <person name="Schleper C."/>
            <person name="Guy L."/>
            <person name="Ettema T.J."/>
        </authorList>
    </citation>
    <scope>NUCLEOTIDE SEQUENCE</scope>
</reference>
<evidence type="ECO:0000313" key="2">
    <source>
        <dbReference type="EMBL" id="KKN66930.1"/>
    </source>
</evidence>
<protein>
    <submittedName>
        <fullName evidence="2">Uncharacterized protein</fullName>
    </submittedName>
</protein>
<sequence>MSHTMGDWQATQDVGGRWHVDSDYKGPESDYIPIADVKQGADDAAVISAAPDLLNVCRQVLRFSNRVTPLEATTLANLNAALAKAERRQG</sequence>
<feature type="region of interest" description="Disordered" evidence="1">
    <location>
        <begin position="1"/>
        <end position="22"/>
    </location>
</feature>
<comment type="caution">
    <text evidence="2">The sequence shown here is derived from an EMBL/GenBank/DDBJ whole genome shotgun (WGS) entry which is preliminary data.</text>
</comment>
<accession>A0A0F9SDJ7</accession>
<dbReference type="EMBL" id="LAZR01000487">
    <property type="protein sequence ID" value="KKN66930.1"/>
    <property type="molecule type" value="Genomic_DNA"/>
</dbReference>
<organism evidence="2">
    <name type="scientific">marine sediment metagenome</name>
    <dbReference type="NCBI Taxonomy" id="412755"/>
    <lineage>
        <taxon>unclassified sequences</taxon>
        <taxon>metagenomes</taxon>
        <taxon>ecological metagenomes</taxon>
    </lineage>
</organism>
<name>A0A0F9SDJ7_9ZZZZ</name>
<proteinExistence type="predicted"/>
<evidence type="ECO:0000256" key="1">
    <source>
        <dbReference type="SAM" id="MobiDB-lite"/>
    </source>
</evidence>